<feature type="coiled-coil region" evidence="2">
    <location>
        <begin position="120"/>
        <end position="147"/>
    </location>
</feature>
<dbReference type="AlphaFoldDB" id="A0AAV7ZAX3"/>
<feature type="compositionally biased region" description="Basic and acidic residues" evidence="3">
    <location>
        <begin position="216"/>
        <end position="237"/>
    </location>
</feature>
<accession>A0AAV7ZAX3</accession>
<dbReference type="SMART" id="SM00360">
    <property type="entry name" value="RRM"/>
    <property type="match status" value="1"/>
</dbReference>
<keyword evidence="1" id="KW-0694">RNA-binding</keyword>
<feature type="compositionally biased region" description="Low complexity" evidence="3">
    <location>
        <begin position="192"/>
        <end position="201"/>
    </location>
</feature>
<dbReference type="Gene3D" id="3.30.70.330">
    <property type="match status" value="1"/>
</dbReference>
<organism evidence="5 6">
    <name type="scientific">Anaeramoeba flamelloides</name>
    <dbReference type="NCBI Taxonomy" id="1746091"/>
    <lineage>
        <taxon>Eukaryota</taxon>
        <taxon>Metamonada</taxon>
        <taxon>Anaeramoebidae</taxon>
        <taxon>Anaeramoeba</taxon>
    </lineage>
</organism>
<evidence type="ECO:0000256" key="2">
    <source>
        <dbReference type="SAM" id="Coils"/>
    </source>
</evidence>
<dbReference type="GO" id="GO:0003723">
    <property type="term" value="F:RNA binding"/>
    <property type="evidence" value="ECO:0007669"/>
    <property type="project" value="UniProtKB-UniRule"/>
</dbReference>
<keyword evidence="2" id="KW-0175">Coiled coil</keyword>
<feature type="domain" description="RRM" evidence="4">
    <location>
        <begin position="20"/>
        <end position="96"/>
    </location>
</feature>
<dbReference type="PANTHER" id="PTHR32343">
    <property type="entry name" value="SERINE/ARGININE-RICH SPLICING FACTOR"/>
    <property type="match status" value="1"/>
</dbReference>
<dbReference type="PANTHER" id="PTHR32343:SF22">
    <property type="entry name" value="LD29830P"/>
    <property type="match status" value="1"/>
</dbReference>
<protein>
    <submittedName>
        <fullName evidence="5">Serine/arginine-rich splicing factor</fullName>
    </submittedName>
</protein>
<sequence length="273" mass="31846">MNSNYQYPTNNDDQYQTQPLTIYVKNIDVRVTEYQLRAFFEKTCGSIVNIILAGDPRHPTRFAFIEFSNEEEANNALMLNGTVIGNKTLSIVKSTQPIKNRTQLNSEKESNLLNGRKFTHSELEGSLNLIQQQIEQIKRQNQGLVDNQNPQIATQQQQQMEQQQNNALPTSTNFEPQGEDIRNIQKNSQTLDNNHNNGSSNNKDDDYKKTSFNNQREIRKDESRQIEKERRRTEQKRSQNYSNDNSEDLKERREINQKIHSVENVIKKITEKN</sequence>
<dbReference type="InterPro" id="IPR000504">
    <property type="entry name" value="RRM_dom"/>
</dbReference>
<dbReference type="InterPro" id="IPR035979">
    <property type="entry name" value="RBD_domain_sf"/>
</dbReference>
<dbReference type="SUPFAM" id="SSF54928">
    <property type="entry name" value="RNA-binding domain, RBD"/>
    <property type="match status" value="1"/>
</dbReference>
<name>A0AAV7ZAX3_9EUKA</name>
<dbReference type="Pfam" id="PF00076">
    <property type="entry name" value="RRM_1"/>
    <property type="match status" value="1"/>
</dbReference>
<proteinExistence type="predicted"/>
<evidence type="ECO:0000313" key="5">
    <source>
        <dbReference type="EMBL" id="KAJ3437760.1"/>
    </source>
</evidence>
<evidence type="ECO:0000259" key="4">
    <source>
        <dbReference type="PROSITE" id="PS50102"/>
    </source>
</evidence>
<dbReference type="InterPro" id="IPR012677">
    <property type="entry name" value="Nucleotide-bd_a/b_plait_sf"/>
</dbReference>
<feature type="compositionally biased region" description="Low complexity" evidence="3">
    <location>
        <begin position="152"/>
        <end position="166"/>
    </location>
</feature>
<comment type="caution">
    <text evidence="5">The sequence shown here is derived from an EMBL/GenBank/DDBJ whole genome shotgun (WGS) entry which is preliminary data.</text>
</comment>
<dbReference type="EMBL" id="JANTQA010000033">
    <property type="protein sequence ID" value="KAJ3437760.1"/>
    <property type="molecule type" value="Genomic_DNA"/>
</dbReference>
<reference evidence="5" key="1">
    <citation type="submission" date="2022-08" db="EMBL/GenBank/DDBJ databases">
        <title>Novel sulphate-reducing endosymbionts in the free-living metamonad Anaeramoeba.</title>
        <authorList>
            <person name="Jerlstrom-Hultqvist J."/>
            <person name="Cepicka I."/>
            <person name="Gallot-Lavallee L."/>
            <person name="Salas-Leiva D."/>
            <person name="Curtis B.A."/>
            <person name="Zahonova K."/>
            <person name="Pipaliya S."/>
            <person name="Dacks J."/>
            <person name="Roger A.J."/>
        </authorList>
    </citation>
    <scope>NUCLEOTIDE SEQUENCE</scope>
    <source>
        <strain evidence="5">Busselton2</strain>
    </source>
</reference>
<dbReference type="Proteomes" id="UP001146793">
    <property type="component" value="Unassembled WGS sequence"/>
</dbReference>
<feature type="region of interest" description="Disordered" evidence="3">
    <location>
        <begin position="152"/>
        <end position="255"/>
    </location>
</feature>
<dbReference type="PROSITE" id="PS50102">
    <property type="entry name" value="RRM"/>
    <property type="match status" value="1"/>
</dbReference>
<evidence type="ECO:0000256" key="1">
    <source>
        <dbReference type="PROSITE-ProRule" id="PRU00176"/>
    </source>
</evidence>
<evidence type="ECO:0000256" key="3">
    <source>
        <dbReference type="SAM" id="MobiDB-lite"/>
    </source>
</evidence>
<evidence type="ECO:0000313" key="6">
    <source>
        <dbReference type="Proteomes" id="UP001146793"/>
    </source>
</evidence>
<gene>
    <name evidence="5" type="ORF">M0812_16927</name>
</gene>